<dbReference type="Gene3D" id="3.40.50.300">
    <property type="entry name" value="P-loop containing nucleotide triphosphate hydrolases"/>
    <property type="match status" value="1"/>
</dbReference>
<dbReference type="PANTHER" id="PTHR24220">
    <property type="entry name" value="IMPORT ATP-BINDING PROTEIN"/>
    <property type="match status" value="1"/>
</dbReference>
<dbReference type="Pfam" id="PF00005">
    <property type="entry name" value="ABC_tran"/>
    <property type="match status" value="1"/>
</dbReference>
<dbReference type="AlphaFoldDB" id="A0A1H7RUB1"/>
<gene>
    <name evidence="5" type="ORF">SAMN05444515_1282</name>
</gene>
<dbReference type="PROSITE" id="PS50893">
    <property type="entry name" value="ABC_TRANSPORTER_2"/>
    <property type="match status" value="1"/>
</dbReference>
<dbReference type="EMBL" id="FOAA01000028">
    <property type="protein sequence ID" value="SEL63619.1"/>
    <property type="molecule type" value="Genomic_DNA"/>
</dbReference>
<keyword evidence="2" id="KW-0547">Nucleotide-binding</keyword>
<dbReference type="PROSITE" id="PS00211">
    <property type="entry name" value="ABC_TRANSPORTER_1"/>
    <property type="match status" value="1"/>
</dbReference>
<keyword evidence="6" id="KW-1185">Reference proteome</keyword>
<dbReference type="InterPro" id="IPR003593">
    <property type="entry name" value="AAA+_ATPase"/>
</dbReference>
<name>A0A1H7RUB1_9GAMM</name>
<dbReference type="STRING" id="1396821.SAMN05444515_1282"/>
<evidence type="ECO:0000259" key="4">
    <source>
        <dbReference type="PROSITE" id="PS50893"/>
    </source>
</evidence>
<feature type="domain" description="ABC transporter" evidence="4">
    <location>
        <begin position="4"/>
        <end position="246"/>
    </location>
</feature>
<dbReference type="GO" id="GO:0089705">
    <property type="term" value="P:protein localization to outer membrane"/>
    <property type="evidence" value="ECO:0007669"/>
    <property type="project" value="TreeGrafter"/>
</dbReference>
<evidence type="ECO:0000256" key="2">
    <source>
        <dbReference type="ARBA" id="ARBA00022741"/>
    </source>
</evidence>
<dbReference type="GO" id="GO:0016887">
    <property type="term" value="F:ATP hydrolysis activity"/>
    <property type="evidence" value="ECO:0007669"/>
    <property type="project" value="InterPro"/>
</dbReference>
<dbReference type="GO" id="GO:0044874">
    <property type="term" value="P:lipoprotein localization to outer membrane"/>
    <property type="evidence" value="ECO:0007669"/>
    <property type="project" value="TreeGrafter"/>
</dbReference>
<dbReference type="PANTHER" id="PTHR24220:SF689">
    <property type="entry name" value="LIPOPROTEIN-RELEASING SYSTEM ATP-BINDING PROTEIN LOLD"/>
    <property type="match status" value="1"/>
</dbReference>
<dbReference type="SUPFAM" id="SSF52540">
    <property type="entry name" value="P-loop containing nucleoside triphosphate hydrolases"/>
    <property type="match status" value="1"/>
</dbReference>
<dbReference type="GO" id="GO:0005886">
    <property type="term" value="C:plasma membrane"/>
    <property type="evidence" value="ECO:0007669"/>
    <property type="project" value="TreeGrafter"/>
</dbReference>
<dbReference type="InterPro" id="IPR027417">
    <property type="entry name" value="P-loop_NTPase"/>
</dbReference>
<proteinExistence type="inferred from homology"/>
<comment type="similarity">
    <text evidence="1">Belongs to the ABC transporter superfamily.</text>
</comment>
<evidence type="ECO:0000313" key="5">
    <source>
        <dbReference type="EMBL" id="SEL63619.1"/>
    </source>
</evidence>
<dbReference type="InterPro" id="IPR017871">
    <property type="entry name" value="ABC_transporter-like_CS"/>
</dbReference>
<organism evidence="5 6">
    <name type="scientific">Ectothiorhodospira marina</name>
    <dbReference type="NCBI Taxonomy" id="1396821"/>
    <lineage>
        <taxon>Bacteria</taxon>
        <taxon>Pseudomonadati</taxon>
        <taxon>Pseudomonadota</taxon>
        <taxon>Gammaproteobacteria</taxon>
        <taxon>Chromatiales</taxon>
        <taxon>Ectothiorhodospiraceae</taxon>
        <taxon>Ectothiorhodospira</taxon>
    </lineage>
</organism>
<dbReference type="InterPro" id="IPR003439">
    <property type="entry name" value="ABC_transporter-like_ATP-bd"/>
</dbReference>
<evidence type="ECO:0000256" key="1">
    <source>
        <dbReference type="ARBA" id="ARBA00005417"/>
    </source>
</evidence>
<evidence type="ECO:0000313" key="6">
    <source>
        <dbReference type="Proteomes" id="UP000199256"/>
    </source>
</evidence>
<reference evidence="6" key="1">
    <citation type="submission" date="2016-10" db="EMBL/GenBank/DDBJ databases">
        <authorList>
            <person name="Varghese N."/>
            <person name="Submissions S."/>
        </authorList>
    </citation>
    <scope>NUCLEOTIDE SEQUENCE [LARGE SCALE GENOMIC DNA]</scope>
    <source>
        <strain evidence="6">DSM 241</strain>
    </source>
</reference>
<dbReference type="Proteomes" id="UP000199256">
    <property type="component" value="Unassembled WGS sequence"/>
</dbReference>
<protein>
    <submittedName>
        <fullName evidence="5">Putative ABC transport system ATP-binding protein</fullName>
    </submittedName>
</protein>
<dbReference type="GO" id="GO:0005524">
    <property type="term" value="F:ATP binding"/>
    <property type="evidence" value="ECO:0007669"/>
    <property type="project" value="UniProtKB-KW"/>
</dbReference>
<dbReference type="GO" id="GO:0022857">
    <property type="term" value="F:transmembrane transporter activity"/>
    <property type="evidence" value="ECO:0007669"/>
    <property type="project" value="TreeGrafter"/>
</dbReference>
<dbReference type="InterPro" id="IPR015854">
    <property type="entry name" value="ABC_transpr_LolD-like"/>
</dbReference>
<evidence type="ECO:0000256" key="3">
    <source>
        <dbReference type="ARBA" id="ARBA00022840"/>
    </source>
</evidence>
<dbReference type="SMART" id="SM00382">
    <property type="entry name" value="AAA"/>
    <property type="match status" value="1"/>
</dbReference>
<accession>A0A1H7RUB1</accession>
<sequence length="248" mass="26726">MPMIRIAGLGKDRSQGGSVFTLEVPAFSVEPGELVAVVGASGCGKSTLLDMLALVMAPTRAETFHFHAVEADPEHDIRRLWRLGDEASLAALRRDHLGYVLQTGGLLPFLSVRENIELSSRIRGCGAPGRRLHELTERLGLEGCLDRMPCALSVGQRQRVAIARALVHAPRLVLADEPTAAVDKARARAVMADLEALARDEGVAVVLVTHDVDLVKGHADRTYTFDVMQTSENATRSTCYPLQEGAAA</sequence>
<keyword evidence="3 5" id="KW-0067">ATP-binding</keyword>